<dbReference type="RefSeq" id="WP_091944858.1">
    <property type="nucleotide sequence ID" value="NZ_FOEE01000009.1"/>
</dbReference>
<keyword evidence="2 3" id="KW-0732">Signal</keyword>
<evidence type="ECO:0000313" key="5">
    <source>
        <dbReference type="EMBL" id="SEP04872.1"/>
    </source>
</evidence>
<feature type="domain" description="Leucine-binding protein" evidence="4">
    <location>
        <begin position="44"/>
        <end position="378"/>
    </location>
</feature>
<evidence type="ECO:0000313" key="6">
    <source>
        <dbReference type="Proteomes" id="UP000198960"/>
    </source>
</evidence>
<evidence type="ECO:0000256" key="1">
    <source>
        <dbReference type="ARBA" id="ARBA00010062"/>
    </source>
</evidence>
<evidence type="ECO:0000256" key="2">
    <source>
        <dbReference type="ARBA" id="ARBA00022729"/>
    </source>
</evidence>
<evidence type="ECO:0000256" key="3">
    <source>
        <dbReference type="SAM" id="SignalP"/>
    </source>
</evidence>
<dbReference type="SUPFAM" id="SSF53822">
    <property type="entry name" value="Periplasmic binding protein-like I"/>
    <property type="match status" value="1"/>
</dbReference>
<evidence type="ECO:0000259" key="4">
    <source>
        <dbReference type="Pfam" id="PF13458"/>
    </source>
</evidence>
<dbReference type="Proteomes" id="UP000198960">
    <property type="component" value="Unassembled WGS sequence"/>
</dbReference>
<dbReference type="PANTHER" id="PTHR30483">
    <property type="entry name" value="LEUCINE-SPECIFIC-BINDING PROTEIN"/>
    <property type="match status" value="1"/>
</dbReference>
<organism evidence="5 6">
    <name type="scientific">Trujillonella endophytica</name>
    <dbReference type="NCBI Taxonomy" id="673521"/>
    <lineage>
        <taxon>Bacteria</taxon>
        <taxon>Bacillati</taxon>
        <taxon>Actinomycetota</taxon>
        <taxon>Actinomycetes</taxon>
        <taxon>Geodermatophilales</taxon>
        <taxon>Geodermatophilaceae</taxon>
        <taxon>Trujillonella</taxon>
    </lineage>
</organism>
<proteinExistence type="inferred from homology"/>
<reference evidence="6" key="1">
    <citation type="submission" date="2016-10" db="EMBL/GenBank/DDBJ databases">
        <authorList>
            <person name="Varghese N."/>
            <person name="Submissions S."/>
        </authorList>
    </citation>
    <scope>NUCLEOTIDE SEQUENCE [LARGE SCALE GENOMIC DNA]</scope>
    <source>
        <strain evidence="6">DSM 45413</strain>
    </source>
</reference>
<dbReference type="PANTHER" id="PTHR30483:SF6">
    <property type="entry name" value="PERIPLASMIC BINDING PROTEIN OF ABC TRANSPORTER FOR NATURAL AMINO ACIDS"/>
    <property type="match status" value="1"/>
</dbReference>
<dbReference type="OrthoDB" id="3204832at2"/>
<dbReference type="PROSITE" id="PS51257">
    <property type="entry name" value="PROKAR_LIPOPROTEIN"/>
    <property type="match status" value="1"/>
</dbReference>
<accession>A0A1H8UNT9</accession>
<protein>
    <submittedName>
        <fullName evidence="5">Amino acid/amide ABC transporter substrate-binding protein, HAAT family</fullName>
    </submittedName>
</protein>
<dbReference type="EMBL" id="FOEE01000009">
    <property type="protein sequence ID" value="SEP04872.1"/>
    <property type="molecule type" value="Genomic_DNA"/>
</dbReference>
<dbReference type="InterPro" id="IPR051010">
    <property type="entry name" value="BCAA_transport"/>
</dbReference>
<dbReference type="AlphaFoldDB" id="A0A1H8UNT9"/>
<dbReference type="InterPro" id="IPR028082">
    <property type="entry name" value="Peripla_BP_I"/>
</dbReference>
<gene>
    <name evidence="5" type="ORF">SAMN05660991_02976</name>
</gene>
<dbReference type="Pfam" id="PF13458">
    <property type="entry name" value="Peripla_BP_6"/>
    <property type="match status" value="1"/>
</dbReference>
<comment type="similarity">
    <text evidence="1">Belongs to the leucine-binding protein family.</text>
</comment>
<dbReference type="InterPro" id="IPR028081">
    <property type="entry name" value="Leu-bd"/>
</dbReference>
<name>A0A1H8UNT9_9ACTN</name>
<feature type="signal peptide" evidence="3">
    <location>
        <begin position="1"/>
        <end position="20"/>
    </location>
</feature>
<dbReference type="STRING" id="673521.SAMN05660991_02976"/>
<keyword evidence="6" id="KW-1185">Reference proteome</keyword>
<dbReference type="Gene3D" id="3.40.50.2300">
    <property type="match status" value="2"/>
</dbReference>
<feature type="chain" id="PRO_5011634523" evidence="3">
    <location>
        <begin position="21"/>
        <end position="412"/>
    </location>
</feature>
<sequence>MRTRRLTAIAGTAALLIAMAACGSDDEEGGDESSSGGGGGGSQTVKVGILTPLSGPAAATYGDAARTGVEARLAAYAEEGGECADVEFEVVEADTVDPAGALTSAQRLVQQEEVYAILSTSPFVYGASAYLTTQASDVPVLGDASDQDPGWRALDNNMFQAQPIPDAGAAYTVIGDYFDTIGGTKIAGASFPVASSSGALDAAAVSAEEAGLDVGYLNTEVPFGSTDVGAIVLGIRDSGADVLYLPITFDTALAIVEGLRQNDVELAGILAATGYGNDLLESEPAVAAAQGVSFSIAYAPVSLGTESTERLANAVREQGIESGIPTYGMVSGWFNADLLIYGLEQAGCDASQTDFIAAVNESDSYDGSGLFPAPIDYTTTEADELCQYFVTLEGEEFVAVEGAAPLCGTRIE</sequence>